<dbReference type="RefSeq" id="WP_154532706.1">
    <property type="nucleotide sequence ID" value="NZ_JAQXTV010000040.1"/>
</dbReference>
<dbReference type="Proteomes" id="UP000460287">
    <property type="component" value="Unassembled WGS sequence"/>
</dbReference>
<protein>
    <submittedName>
        <fullName evidence="2">FeoB-associated Cys-rich membrane protein</fullName>
    </submittedName>
</protein>
<comment type="caution">
    <text evidence="2">The sequence shown here is derived from an EMBL/GenBank/DDBJ whole genome shotgun (WGS) entry which is preliminary data.</text>
</comment>
<keyword evidence="1" id="KW-0472">Membrane</keyword>
<accession>A0A7X2N0V2</accession>
<sequence length="55" mass="6010">MNIQSILILIIIAVISVIVLVKMYKNGGTSCGGSCSSCNMNCEKRDYALKIKDKE</sequence>
<organism evidence="2 3">
    <name type="scientific">Inconstantimicrobium porci</name>
    <dbReference type="NCBI Taxonomy" id="2652291"/>
    <lineage>
        <taxon>Bacteria</taxon>
        <taxon>Bacillati</taxon>
        <taxon>Bacillota</taxon>
        <taxon>Clostridia</taxon>
        <taxon>Eubacteriales</taxon>
        <taxon>Clostridiaceae</taxon>
        <taxon>Inconstantimicrobium</taxon>
    </lineage>
</organism>
<evidence type="ECO:0000313" key="3">
    <source>
        <dbReference type="Proteomes" id="UP000460287"/>
    </source>
</evidence>
<dbReference type="AlphaFoldDB" id="A0A7X2N0V2"/>
<keyword evidence="1" id="KW-0812">Transmembrane</keyword>
<dbReference type="Pfam" id="PF12669">
    <property type="entry name" value="FeoB_associated"/>
    <property type="match status" value="1"/>
</dbReference>
<name>A0A7X2N0V2_9CLOT</name>
<proteinExistence type="predicted"/>
<reference evidence="2 3" key="1">
    <citation type="submission" date="2019-08" db="EMBL/GenBank/DDBJ databases">
        <title>In-depth cultivation of the pig gut microbiome towards novel bacterial diversity and tailored functional studies.</title>
        <authorList>
            <person name="Wylensek D."/>
            <person name="Hitch T.C.A."/>
            <person name="Clavel T."/>
        </authorList>
    </citation>
    <scope>NUCLEOTIDE SEQUENCE [LARGE SCALE GENOMIC DNA]</scope>
    <source>
        <strain evidence="2 3">WCA-383-APC-5B</strain>
    </source>
</reference>
<evidence type="ECO:0000256" key="1">
    <source>
        <dbReference type="SAM" id="Phobius"/>
    </source>
</evidence>
<dbReference type="EMBL" id="VULX01000041">
    <property type="protein sequence ID" value="MSR92633.1"/>
    <property type="molecule type" value="Genomic_DNA"/>
</dbReference>
<keyword evidence="3" id="KW-1185">Reference proteome</keyword>
<gene>
    <name evidence="2" type="ORF">FYJ33_14990</name>
</gene>
<keyword evidence="1" id="KW-1133">Transmembrane helix</keyword>
<feature type="transmembrane region" description="Helical" evidence="1">
    <location>
        <begin position="6"/>
        <end position="24"/>
    </location>
</feature>
<evidence type="ECO:0000313" key="2">
    <source>
        <dbReference type="EMBL" id="MSR92633.1"/>
    </source>
</evidence>